<evidence type="ECO:0000313" key="2">
    <source>
        <dbReference type="EMBL" id="NEN49517.1"/>
    </source>
</evidence>
<dbReference type="SUPFAM" id="SSF56784">
    <property type="entry name" value="HAD-like"/>
    <property type="match status" value="1"/>
</dbReference>
<dbReference type="EMBL" id="JAAGWH010000003">
    <property type="protein sequence ID" value="NEK92750.1"/>
    <property type="molecule type" value="Genomic_DNA"/>
</dbReference>
<comment type="caution">
    <text evidence="2">The sequence shown here is derived from an EMBL/GenBank/DDBJ whole genome shotgun (WGS) entry which is preliminary data.</text>
</comment>
<sequence length="295" mass="30523">MRRPHPPLREGRVTGTLVASDLDRTLIYSAAAAPSGGLVADPDGPGTDGLVAVERYRDRDVSFMTRPAAAALAELARAQVVVPVTTRTPAQLARVRLPGPPPRYAVAANGGVLLVDGVPDPAWDRRVAREVAAVAPLAAALAELTDLCRPEWAGQPRVAADLFCYVVVDRPAVPAGAVERLTAWAQAGGWSVSLQGRKVYLVPQPLRKSAAALEVAHRIGADVVLAAGDSLLDVDLLAAADRGVHPGHGEIAASGWSAPWVEALTSTGAAAGAEIVAWFAAHTEGVAPRARTATG</sequence>
<dbReference type="InterPro" id="IPR036412">
    <property type="entry name" value="HAD-like_sf"/>
</dbReference>
<name>A0A6P0H1I0_9ACTN</name>
<dbReference type="InterPro" id="IPR023214">
    <property type="entry name" value="HAD_sf"/>
</dbReference>
<gene>
    <name evidence="2" type="ORF">G3R41_00980</name>
    <name evidence="1" type="ORF">GCU67_00980</name>
</gene>
<reference evidence="2 4" key="2">
    <citation type="submission" date="2020-02" db="EMBL/GenBank/DDBJ databases">
        <title>The WGS of Modestobacter muralis DSM 100205.</title>
        <authorList>
            <person name="Jiang Z."/>
        </authorList>
    </citation>
    <scope>NUCLEOTIDE SEQUENCE [LARGE SCALE GENOMIC DNA]</scope>
    <source>
        <strain evidence="2 4">DSM 100205</strain>
    </source>
</reference>
<dbReference type="EMBL" id="JAAGWB010000003">
    <property type="protein sequence ID" value="NEN49517.1"/>
    <property type="molecule type" value="Genomic_DNA"/>
</dbReference>
<evidence type="ECO:0000313" key="1">
    <source>
        <dbReference type="EMBL" id="NEK92750.1"/>
    </source>
</evidence>
<dbReference type="GO" id="GO:0016787">
    <property type="term" value="F:hydrolase activity"/>
    <property type="evidence" value="ECO:0007669"/>
    <property type="project" value="UniProtKB-KW"/>
</dbReference>
<evidence type="ECO:0000313" key="3">
    <source>
        <dbReference type="Proteomes" id="UP000468828"/>
    </source>
</evidence>
<dbReference type="Proteomes" id="UP000471152">
    <property type="component" value="Unassembled WGS sequence"/>
</dbReference>
<reference evidence="1 3" key="1">
    <citation type="submission" date="2020-01" db="EMBL/GenBank/DDBJ databases">
        <title>the WGS Modestobacter muralis CPCC 204518.</title>
        <authorList>
            <person name="Jiang Z."/>
        </authorList>
    </citation>
    <scope>NUCLEOTIDE SEQUENCE [LARGE SCALE GENOMIC DNA]</scope>
    <source>
        <strain evidence="1 3">DSM 100205</strain>
    </source>
</reference>
<keyword evidence="2" id="KW-0378">Hydrolase</keyword>
<evidence type="ECO:0000313" key="4">
    <source>
        <dbReference type="Proteomes" id="UP000471152"/>
    </source>
</evidence>
<proteinExistence type="predicted"/>
<dbReference type="Gene3D" id="3.40.50.1000">
    <property type="entry name" value="HAD superfamily/HAD-like"/>
    <property type="match status" value="1"/>
</dbReference>
<organism evidence="2 4">
    <name type="scientific">Modestobacter muralis</name>
    <dbReference type="NCBI Taxonomy" id="1608614"/>
    <lineage>
        <taxon>Bacteria</taxon>
        <taxon>Bacillati</taxon>
        <taxon>Actinomycetota</taxon>
        <taxon>Actinomycetes</taxon>
        <taxon>Geodermatophilales</taxon>
        <taxon>Geodermatophilaceae</taxon>
        <taxon>Modestobacter</taxon>
    </lineage>
</organism>
<accession>A0A6P0H1I0</accession>
<dbReference type="Proteomes" id="UP000468828">
    <property type="component" value="Unassembled WGS sequence"/>
</dbReference>
<keyword evidence="3" id="KW-1185">Reference proteome</keyword>
<protein>
    <submittedName>
        <fullName evidence="2">HAD family hydrolase</fullName>
    </submittedName>
</protein>
<dbReference type="AlphaFoldDB" id="A0A6P0H1I0"/>